<evidence type="ECO:0000256" key="4">
    <source>
        <dbReference type="ARBA" id="ARBA00022692"/>
    </source>
</evidence>
<keyword evidence="3" id="KW-1003">Cell membrane</keyword>
<dbReference type="PANTHER" id="PTHR42865">
    <property type="entry name" value="PROTON/GLUTAMATE-ASPARTATE SYMPORTER"/>
    <property type="match status" value="1"/>
</dbReference>
<keyword evidence="5 7" id="KW-1133">Transmembrane helix</keyword>
<feature type="transmembrane region" description="Helical" evidence="7">
    <location>
        <begin position="43"/>
        <end position="65"/>
    </location>
</feature>
<feature type="transmembrane region" description="Helical" evidence="7">
    <location>
        <begin position="103"/>
        <end position="121"/>
    </location>
</feature>
<feature type="transmembrane region" description="Helical" evidence="7">
    <location>
        <begin position="214"/>
        <end position="231"/>
    </location>
</feature>
<dbReference type="STRING" id="1434110.MSHOH_3371"/>
<comment type="subcellular location">
    <subcellularLocation>
        <location evidence="1">Cell membrane</location>
        <topology evidence="1">Multi-pass membrane protein</topology>
    </subcellularLocation>
</comment>
<accession>A0A0E3SCX3</accession>
<feature type="transmembrane region" description="Helical" evidence="7">
    <location>
        <begin position="12"/>
        <end position="31"/>
    </location>
</feature>
<dbReference type="GO" id="GO:0015293">
    <property type="term" value="F:symporter activity"/>
    <property type="evidence" value="ECO:0007669"/>
    <property type="project" value="UniProtKB-KW"/>
</dbReference>
<dbReference type="HOGENOM" id="CLU_985576_0_0_2"/>
<feature type="transmembrane region" description="Helical" evidence="7">
    <location>
        <begin position="177"/>
        <end position="202"/>
    </location>
</feature>
<keyword evidence="9" id="KW-1185">Reference proteome</keyword>
<sequence>MTPLSQAFIKIWQITIIPSVTISLVLGIGSLNHSNSRGLLFKAGQVLLMFWTIGIAIFFSFQFAFPVLEAASFFSTQDLISPETLDFIDIFIPYNPFHSLSEGFLPAIVLFCLCLGLSLMGDEESKPLMNLLSILQAALNRITGFLAKTFPIGVFVIMAQTMGTITFEGLLELQVFLIYLAFLAALVIFGVLPLLVSCFTTFRYRDIISASSRAVILGFSSGTEFITLTLINDGVKKLFWDSLDNREIKDEIESYSRVLVPVGYTFPLLGSFVPFLFILFVA</sequence>
<dbReference type="InterPro" id="IPR001991">
    <property type="entry name" value="Na-dicarboxylate_symporter"/>
</dbReference>
<gene>
    <name evidence="8" type="ORF">MSHOH_3371</name>
</gene>
<dbReference type="Gene3D" id="1.10.3860.10">
    <property type="entry name" value="Sodium:dicarboxylate symporter"/>
    <property type="match status" value="1"/>
</dbReference>
<dbReference type="PANTHER" id="PTHR42865:SF7">
    <property type="entry name" value="PROTON_GLUTAMATE-ASPARTATE SYMPORTER"/>
    <property type="match status" value="1"/>
</dbReference>
<name>A0A0E3SCX3_9EURY</name>
<reference evidence="8 9" key="1">
    <citation type="submission" date="2014-07" db="EMBL/GenBank/DDBJ databases">
        <title>Methanogenic archaea and the global carbon cycle.</title>
        <authorList>
            <person name="Henriksen J.R."/>
            <person name="Luke J."/>
            <person name="Reinhart S."/>
            <person name="Benedict M.N."/>
            <person name="Youngblut N.D."/>
            <person name="Metcalf M.E."/>
            <person name="Whitaker R.J."/>
            <person name="Metcalf W.W."/>
        </authorList>
    </citation>
    <scope>NUCLEOTIDE SEQUENCE [LARGE SCALE GENOMIC DNA]</scope>
    <source>
        <strain evidence="8 9">HB-1</strain>
    </source>
</reference>
<proteinExistence type="predicted"/>
<dbReference type="GeneID" id="24832707"/>
<evidence type="ECO:0000256" key="5">
    <source>
        <dbReference type="ARBA" id="ARBA00022989"/>
    </source>
</evidence>
<dbReference type="SUPFAM" id="SSF118215">
    <property type="entry name" value="Proton glutamate symport protein"/>
    <property type="match status" value="1"/>
</dbReference>
<evidence type="ECO:0000256" key="7">
    <source>
        <dbReference type="SAM" id="Phobius"/>
    </source>
</evidence>
<dbReference type="InterPro" id="IPR036458">
    <property type="entry name" value="Na:dicarbo_symporter_sf"/>
</dbReference>
<dbReference type="AlphaFoldDB" id="A0A0E3SCX3"/>
<protein>
    <submittedName>
        <fullName evidence="8">Uncharacterized protein</fullName>
    </submittedName>
</protein>
<keyword evidence="2" id="KW-0813">Transport</keyword>
<evidence type="ECO:0000256" key="1">
    <source>
        <dbReference type="ARBA" id="ARBA00004651"/>
    </source>
</evidence>
<feature type="transmembrane region" description="Helical" evidence="7">
    <location>
        <begin position="142"/>
        <end position="165"/>
    </location>
</feature>
<evidence type="ECO:0000313" key="8">
    <source>
        <dbReference type="EMBL" id="AKB79854.1"/>
    </source>
</evidence>
<evidence type="ECO:0000256" key="2">
    <source>
        <dbReference type="ARBA" id="ARBA00022448"/>
    </source>
</evidence>
<dbReference type="RefSeq" id="WP_239451049.1">
    <property type="nucleotide sequence ID" value="NZ_CP009516.1"/>
</dbReference>
<organism evidence="8 9">
    <name type="scientific">Methanosarcina horonobensis HB-1 = JCM 15518</name>
    <dbReference type="NCBI Taxonomy" id="1434110"/>
    <lineage>
        <taxon>Archaea</taxon>
        <taxon>Methanobacteriati</taxon>
        <taxon>Methanobacteriota</taxon>
        <taxon>Stenosarchaea group</taxon>
        <taxon>Methanomicrobia</taxon>
        <taxon>Methanosarcinales</taxon>
        <taxon>Methanosarcinaceae</taxon>
        <taxon>Methanosarcina</taxon>
    </lineage>
</organism>
<evidence type="ECO:0000256" key="6">
    <source>
        <dbReference type="ARBA" id="ARBA00023136"/>
    </source>
</evidence>
<dbReference type="Proteomes" id="UP000033101">
    <property type="component" value="Chromosome"/>
</dbReference>
<keyword evidence="4 7" id="KW-0812">Transmembrane</keyword>
<keyword evidence="6 7" id="KW-0472">Membrane</keyword>
<dbReference type="KEGG" id="mhor:MSHOH_3371"/>
<evidence type="ECO:0000313" key="9">
    <source>
        <dbReference type="Proteomes" id="UP000033101"/>
    </source>
</evidence>
<dbReference type="EMBL" id="CP009516">
    <property type="protein sequence ID" value="AKB79854.1"/>
    <property type="molecule type" value="Genomic_DNA"/>
</dbReference>
<feature type="transmembrane region" description="Helical" evidence="7">
    <location>
        <begin position="262"/>
        <end position="281"/>
    </location>
</feature>
<dbReference type="Pfam" id="PF00375">
    <property type="entry name" value="SDF"/>
    <property type="match status" value="1"/>
</dbReference>
<dbReference type="PATRIC" id="fig|1434110.4.peg.4325"/>
<evidence type="ECO:0000256" key="3">
    <source>
        <dbReference type="ARBA" id="ARBA00022475"/>
    </source>
</evidence>
<dbReference type="GO" id="GO:0005886">
    <property type="term" value="C:plasma membrane"/>
    <property type="evidence" value="ECO:0007669"/>
    <property type="project" value="UniProtKB-SubCell"/>
</dbReference>